<proteinExistence type="predicted"/>
<protein>
    <submittedName>
        <fullName evidence="4">Non-specific serine/threonine protein kinase</fullName>
    </submittedName>
</protein>
<gene>
    <name evidence="2" type="ORF">ECPE_LOCUS8993</name>
</gene>
<name>A0A183APV8_9TREM</name>
<dbReference type="WBParaSite" id="ECPE_0000902101-mRNA-1">
    <property type="protein sequence ID" value="ECPE_0000902101-mRNA-1"/>
    <property type="gene ID" value="ECPE_0000902101"/>
</dbReference>
<dbReference type="InterPro" id="IPR030791">
    <property type="entry name" value="Rotatin"/>
</dbReference>
<dbReference type="Proteomes" id="UP000272942">
    <property type="component" value="Unassembled WGS sequence"/>
</dbReference>
<dbReference type="AlphaFoldDB" id="A0A183APV8"/>
<dbReference type="EMBL" id="UZAN01046764">
    <property type="protein sequence ID" value="VDP84556.1"/>
    <property type="molecule type" value="Genomic_DNA"/>
</dbReference>
<dbReference type="GO" id="GO:0007099">
    <property type="term" value="P:centriole replication"/>
    <property type="evidence" value="ECO:0007669"/>
    <property type="project" value="TreeGrafter"/>
</dbReference>
<dbReference type="GO" id="GO:0010457">
    <property type="term" value="P:centriole-centriole cohesion"/>
    <property type="evidence" value="ECO:0007669"/>
    <property type="project" value="TreeGrafter"/>
</dbReference>
<dbReference type="PANTHER" id="PTHR31691:SF1">
    <property type="entry name" value="ROTATIN"/>
    <property type="match status" value="1"/>
</dbReference>
<dbReference type="GO" id="GO:0005813">
    <property type="term" value="C:centrosome"/>
    <property type="evidence" value="ECO:0007669"/>
    <property type="project" value="InterPro"/>
</dbReference>
<sequence length="558" mass="62092">MRISEKYVLTFPLLTLTKTDTDVLRASLNSLKSSDIEVTLAGVHFFEEVILQDFPAEIFLQRTAFVEAISVVPADLRTQFSMALLDTSLLCTPCDLDRLVLVGLPAYVALFNSAILSLWQMLINLQRSMRALVQYLRDFEAIRDKKIEIPESLMDMAVEGGNALEIIGSTHFASTFVQFLNEIFWFPGLSTLHHNVNSTNVDIVANPTKPNNGLEFVLRDEILCELIEFGLQDNCVEIHNLTERILVRLLNGYAILPQATWKALRRLILLRPACADPLPDAVRPLSISLGPYAQVYSGPDEQDTLGALALDWCLGQMTPDGRRLWHDRDRVVERSITDSSASDEVFEQVIMSCCRLLMHPAPEVRLRAAVVVCDYIQQLWRHSVGMDSRSRFSQFESVRQIEGASVTSEPRSATAGNTGSLNIYPPVLLNGPGISLSDSKHKTSTPLLDTQNTVLNTVTDKLANIFIPTAYDSSGTIPAPPLLDQHDVPVESTSHCEDQKQLDGLLHVMQLFSSSDSDLGVRRAAGEQIAILVKRELFIGASPLRLFMYNTIWWAVAG</sequence>
<evidence type="ECO:0000256" key="1">
    <source>
        <dbReference type="SAM" id="Phobius"/>
    </source>
</evidence>
<dbReference type="GO" id="GO:0032053">
    <property type="term" value="P:ciliary basal body organization"/>
    <property type="evidence" value="ECO:0007669"/>
    <property type="project" value="TreeGrafter"/>
</dbReference>
<feature type="transmembrane region" description="Helical" evidence="1">
    <location>
        <begin position="99"/>
        <end position="119"/>
    </location>
</feature>
<keyword evidence="1" id="KW-0812">Transmembrane</keyword>
<evidence type="ECO:0000313" key="3">
    <source>
        <dbReference type="Proteomes" id="UP000272942"/>
    </source>
</evidence>
<reference evidence="4" key="1">
    <citation type="submission" date="2016-06" db="UniProtKB">
        <authorList>
            <consortium name="WormBaseParasite"/>
        </authorList>
    </citation>
    <scope>IDENTIFICATION</scope>
</reference>
<dbReference type="GO" id="GO:0005814">
    <property type="term" value="C:centriole"/>
    <property type="evidence" value="ECO:0007669"/>
    <property type="project" value="TreeGrafter"/>
</dbReference>
<reference evidence="2 3" key="2">
    <citation type="submission" date="2018-11" db="EMBL/GenBank/DDBJ databases">
        <authorList>
            <consortium name="Pathogen Informatics"/>
        </authorList>
    </citation>
    <scope>NUCLEOTIDE SEQUENCE [LARGE SCALE GENOMIC DNA]</scope>
    <source>
        <strain evidence="2 3">Egypt</strain>
    </source>
</reference>
<evidence type="ECO:0000313" key="2">
    <source>
        <dbReference type="EMBL" id="VDP84556.1"/>
    </source>
</evidence>
<dbReference type="OrthoDB" id="6288054at2759"/>
<dbReference type="PANTHER" id="PTHR31691">
    <property type="entry name" value="ROTATIN"/>
    <property type="match status" value="1"/>
</dbReference>
<dbReference type="GO" id="GO:0036064">
    <property type="term" value="C:ciliary basal body"/>
    <property type="evidence" value="ECO:0007669"/>
    <property type="project" value="InterPro"/>
</dbReference>
<accession>A0A183APV8</accession>
<keyword evidence="1" id="KW-1133">Transmembrane helix</keyword>
<organism evidence="4">
    <name type="scientific">Echinostoma caproni</name>
    <dbReference type="NCBI Taxonomy" id="27848"/>
    <lineage>
        <taxon>Eukaryota</taxon>
        <taxon>Metazoa</taxon>
        <taxon>Spiralia</taxon>
        <taxon>Lophotrochozoa</taxon>
        <taxon>Platyhelminthes</taxon>
        <taxon>Trematoda</taxon>
        <taxon>Digenea</taxon>
        <taxon>Plagiorchiida</taxon>
        <taxon>Echinostomata</taxon>
        <taxon>Echinostomatoidea</taxon>
        <taxon>Echinostomatidae</taxon>
        <taxon>Echinostoma</taxon>
    </lineage>
</organism>
<evidence type="ECO:0000313" key="4">
    <source>
        <dbReference type="WBParaSite" id="ECPE_0000902101-mRNA-1"/>
    </source>
</evidence>
<keyword evidence="1" id="KW-0472">Membrane</keyword>
<keyword evidence="3" id="KW-1185">Reference proteome</keyword>